<dbReference type="InterPro" id="IPR005467">
    <property type="entry name" value="His_kinase_dom"/>
</dbReference>
<dbReference type="CDD" id="cd01987">
    <property type="entry name" value="USP_KdpD-like"/>
    <property type="match status" value="1"/>
</dbReference>
<dbReference type="CDD" id="cd00075">
    <property type="entry name" value="HATPase"/>
    <property type="match status" value="1"/>
</dbReference>
<dbReference type="InterPro" id="IPR014729">
    <property type="entry name" value="Rossmann-like_a/b/a_fold"/>
</dbReference>
<dbReference type="InterPro" id="IPR004358">
    <property type="entry name" value="Sig_transdc_His_kin-like_C"/>
</dbReference>
<comment type="catalytic activity">
    <reaction evidence="1">
        <text>ATP + protein L-histidine = ADP + protein N-phospho-L-histidine.</text>
        <dbReference type="EC" id="2.7.13.3"/>
    </reaction>
</comment>
<evidence type="ECO:0000256" key="5">
    <source>
        <dbReference type="ARBA" id="ARBA00022679"/>
    </source>
</evidence>
<dbReference type="STRING" id="1121001.SAMN02745857_02043"/>
<dbReference type="AlphaFoldDB" id="A0A1W1XMD8"/>
<dbReference type="Pfam" id="PF02518">
    <property type="entry name" value="HATPase_c"/>
    <property type="match status" value="1"/>
</dbReference>
<keyword evidence="9" id="KW-0067">ATP-binding</keyword>
<dbReference type="InterPro" id="IPR052023">
    <property type="entry name" value="Histidine_kinase_KdpD"/>
</dbReference>
<reference evidence="16 17" key="1">
    <citation type="submission" date="2017-04" db="EMBL/GenBank/DDBJ databases">
        <authorList>
            <person name="Afonso C.L."/>
            <person name="Miller P.J."/>
            <person name="Scott M.A."/>
            <person name="Spackman E."/>
            <person name="Goraichik I."/>
            <person name="Dimitrov K.M."/>
            <person name="Suarez D.L."/>
            <person name="Swayne D.E."/>
        </authorList>
    </citation>
    <scope>NUCLEOTIDE SEQUENCE [LARGE SCALE GENOMIC DNA]</scope>
    <source>
        <strain evidence="16 17">DSM 23236</strain>
    </source>
</reference>
<dbReference type="Gene3D" id="3.30.450.40">
    <property type="match status" value="1"/>
</dbReference>
<gene>
    <name evidence="16" type="ORF">SAMN02745857_02043</name>
</gene>
<dbReference type="Proteomes" id="UP000192761">
    <property type="component" value="Unassembled WGS sequence"/>
</dbReference>
<keyword evidence="7" id="KW-0547">Nucleotide-binding</keyword>
<evidence type="ECO:0000256" key="12">
    <source>
        <dbReference type="ARBA" id="ARBA00023136"/>
    </source>
</evidence>
<dbReference type="Gene3D" id="1.20.120.620">
    <property type="entry name" value="Backbone structure of the membrane domain of e. Coli histidine kinase receptor kdpd"/>
    <property type="match status" value="1"/>
</dbReference>
<dbReference type="PANTHER" id="PTHR45569">
    <property type="entry name" value="SENSOR PROTEIN KDPD"/>
    <property type="match status" value="1"/>
</dbReference>
<keyword evidence="17" id="KW-1185">Reference proteome</keyword>
<feature type="domain" description="Histidine kinase" evidence="15">
    <location>
        <begin position="683"/>
        <end position="899"/>
    </location>
</feature>
<dbReference type="InterPro" id="IPR036890">
    <property type="entry name" value="HATPase_C_sf"/>
</dbReference>
<keyword evidence="12 14" id="KW-0472">Membrane</keyword>
<evidence type="ECO:0000256" key="14">
    <source>
        <dbReference type="SAM" id="Phobius"/>
    </source>
</evidence>
<sequence>MSDDRSMSETEKRPDPDQLLEEIQRDEARACRGRLKIFFGGCAGVGKTYAMLSAAQAKVREGVTVVAGVVETHGRAETEAMLTGLQQLPLRRIEYKGHTLPEFDLDTALAIKPALILIDEYAHSNVAGSRHPKRWQDVEELLAASIDVYTTLNVQHLESLNDIVGQITGIAVRETVPDRVFDAADEVTLVDLPPDELLARLQAGKVYLPAQAERAAQHFFRKGNLLALRELALRRTADRVDAQMRAYRADQSIRPVWQARERLLVCVGSDGNADKLIRSGARLAASLQADWLAVYVETPGLQRLGDEQRARMLKALKLAQEFGAETSVLAGADLPATLLAYAQSRNVSKLVVGKSLRGAVSRLWQAPLSERLAHTARDVDVYVVAHDLDDDGAKHSGQARSMLFDSEAPRRKRYGFLAAIAACALITVVAATLTHVLELANVVMLYLLAVALVAIRFGRGAGALAAVLSVAAFDFFFVPPRFSFSVSDTQYLLTFVVMLAVALIIGQLTARLRFEATVATYRERRTRALYELGRELAGALTAPQVVEIGMRQLEGLFQSEVRVFLPDSKDKLQAAGEGDGFDFGVAQWVFDHQEPAGLGTHTLPANVAHYVPLRAPMRVRGVLALTPRNDALQQVFLPEQQRLLETCASQIALSLERVHYVEVAQDAIVAMEAERLRNGVLSAVSHDLRTPLTSLLGLTSLLDGGHVAGEQQRELTAAIRQEAERMNRLVVNLLDMARLQSGVKLNKVWQLLDEVVGSAARALRQVLGTHQLKIHLPADLPMLEFDQVLIERVLVNLLENAGKYTPAGSTISVAARQTGEVVEVCISDDGPGLPPGRAEQLFAKFARGEVESATPGVGLGLAICRTIVEAHGGRIWAQNIDHAGRVAGAAFIFTLPAGNPPALPDL</sequence>
<dbReference type="Pfam" id="PF00512">
    <property type="entry name" value="HisKA"/>
    <property type="match status" value="1"/>
</dbReference>
<dbReference type="PROSITE" id="PS50109">
    <property type="entry name" value="HIS_KIN"/>
    <property type="match status" value="1"/>
</dbReference>
<dbReference type="CDD" id="cd00082">
    <property type="entry name" value="HisKA"/>
    <property type="match status" value="1"/>
</dbReference>
<evidence type="ECO:0000313" key="16">
    <source>
        <dbReference type="EMBL" id="SMC25032.1"/>
    </source>
</evidence>
<dbReference type="GO" id="GO:0005886">
    <property type="term" value="C:plasma membrane"/>
    <property type="evidence" value="ECO:0007669"/>
    <property type="project" value="TreeGrafter"/>
</dbReference>
<dbReference type="EC" id="2.7.13.3" evidence="3"/>
<dbReference type="InterPro" id="IPR036097">
    <property type="entry name" value="HisK_dim/P_sf"/>
</dbReference>
<dbReference type="PRINTS" id="PR00344">
    <property type="entry name" value="BCTRLSENSOR"/>
</dbReference>
<dbReference type="SMART" id="SM00388">
    <property type="entry name" value="HisKA"/>
    <property type="match status" value="1"/>
</dbReference>
<dbReference type="Gene3D" id="1.10.287.130">
    <property type="match status" value="1"/>
</dbReference>
<dbReference type="Pfam" id="PF13492">
    <property type="entry name" value="GAF_3"/>
    <property type="match status" value="1"/>
</dbReference>
<dbReference type="Gene3D" id="3.40.50.300">
    <property type="entry name" value="P-loop containing nucleotide triphosphate hydrolases"/>
    <property type="match status" value="1"/>
</dbReference>
<dbReference type="SUPFAM" id="SSF47384">
    <property type="entry name" value="Homodimeric domain of signal transducing histidine kinase"/>
    <property type="match status" value="1"/>
</dbReference>
<keyword evidence="8 16" id="KW-0418">Kinase</keyword>
<dbReference type="InterPro" id="IPR038318">
    <property type="entry name" value="KdpD_sf"/>
</dbReference>
<dbReference type="Gene3D" id="3.30.565.10">
    <property type="entry name" value="Histidine kinase-like ATPase, C-terminal domain"/>
    <property type="match status" value="1"/>
</dbReference>
<dbReference type="EMBL" id="FWXD01000010">
    <property type="protein sequence ID" value="SMC25032.1"/>
    <property type="molecule type" value="Genomic_DNA"/>
</dbReference>
<evidence type="ECO:0000259" key="15">
    <source>
        <dbReference type="PROSITE" id="PS50109"/>
    </source>
</evidence>
<dbReference type="InterPro" id="IPR003852">
    <property type="entry name" value="Sig_transdc_His_kinase_KdpD_N"/>
</dbReference>
<dbReference type="GO" id="GO:0042802">
    <property type="term" value="F:identical protein binding"/>
    <property type="evidence" value="ECO:0007669"/>
    <property type="project" value="UniProtKB-ARBA"/>
</dbReference>
<proteinExistence type="predicted"/>
<dbReference type="InterPro" id="IPR003018">
    <property type="entry name" value="GAF"/>
</dbReference>
<dbReference type="SUPFAM" id="SSF55874">
    <property type="entry name" value="ATPase domain of HSP90 chaperone/DNA topoisomerase II/histidine kinase"/>
    <property type="match status" value="1"/>
</dbReference>
<dbReference type="GO" id="GO:0005524">
    <property type="term" value="F:ATP binding"/>
    <property type="evidence" value="ECO:0007669"/>
    <property type="project" value="UniProtKB-KW"/>
</dbReference>
<feature type="transmembrane region" description="Helical" evidence="14">
    <location>
        <begin position="462"/>
        <end position="479"/>
    </location>
</feature>
<evidence type="ECO:0000256" key="7">
    <source>
        <dbReference type="ARBA" id="ARBA00022741"/>
    </source>
</evidence>
<dbReference type="GO" id="GO:0000155">
    <property type="term" value="F:phosphorelay sensor kinase activity"/>
    <property type="evidence" value="ECO:0007669"/>
    <property type="project" value="InterPro"/>
</dbReference>
<dbReference type="FunFam" id="3.40.50.300:FF:000483">
    <property type="entry name" value="Sensor histidine kinase KdpD"/>
    <property type="match status" value="1"/>
</dbReference>
<comment type="function">
    <text evidence="13">Member of the two-component regulatory system KdpD/KdpE involved in the regulation of the kdp operon. KdpD may function as a membrane-associated protein kinase that phosphorylates KdpE in response to environmental signals.</text>
</comment>
<evidence type="ECO:0000256" key="4">
    <source>
        <dbReference type="ARBA" id="ARBA00022553"/>
    </source>
</evidence>
<dbReference type="InterPro" id="IPR025201">
    <property type="entry name" value="KdpD_TM"/>
</dbReference>
<dbReference type="InterPro" id="IPR027417">
    <property type="entry name" value="P-loop_NTPase"/>
</dbReference>
<dbReference type="Gene3D" id="3.40.50.620">
    <property type="entry name" value="HUPs"/>
    <property type="match status" value="1"/>
</dbReference>
<dbReference type="Pfam" id="PF02702">
    <property type="entry name" value="KdpD"/>
    <property type="match status" value="1"/>
</dbReference>
<protein>
    <recommendedName>
        <fullName evidence="3">histidine kinase</fullName>
        <ecNumber evidence="3">2.7.13.3</ecNumber>
    </recommendedName>
</protein>
<accession>A0A1W1XMD8</accession>
<dbReference type="SUPFAM" id="SSF52402">
    <property type="entry name" value="Adenine nucleotide alpha hydrolases-like"/>
    <property type="match status" value="1"/>
</dbReference>
<keyword evidence="11" id="KW-0902">Two-component regulatory system</keyword>
<evidence type="ECO:0000256" key="11">
    <source>
        <dbReference type="ARBA" id="ARBA00023012"/>
    </source>
</evidence>
<feature type="transmembrane region" description="Helical" evidence="14">
    <location>
        <begin position="414"/>
        <end position="433"/>
    </location>
</feature>
<evidence type="ECO:0000256" key="6">
    <source>
        <dbReference type="ARBA" id="ARBA00022692"/>
    </source>
</evidence>
<evidence type="ECO:0000256" key="2">
    <source>
        <dbReference type="ARBA" id="ARBA00004141"/>
    </source>
</evidence>
<evidence type="ECO:0000256" key="3">
    <source>
        <dbReference type="ARBA" id="ARBA00012438"/>
    </source>
</evidence>
<keyword evidence="6 14" id="KW-0812">Transmembrane</keyword>
<evidence type="ECO:0000256" key="1">
    <source>
        <dbReference type="ARBA" id="ARBA00000085"/>
    </source>
</evidence>
<organism evidence="16 17">
    <name type="scientific">Andreprevotia lacus DSM 23236</name>
    <dbReference type="NCBI Taxonomy" id="1121001"/>
    <lineage>
        <taxon>Bacteria</taxon>
        <taxon>Pseudomonadati</taxon>
        <taxon>Pseudomonadota</taxon>
        <taxon>Betaproteobacteria</taxon>
        <taxon>Neisseriales</taxon>
        <taxon>Chitinibacteraceae</taxon>
        <taxon>Andreprevotia</taxon>
    </lineage>
</organism>
<evidence type="ECO:0000256" key="8">
    <source>
        <dbReference type="ARBA" id="ARBA00022777"/>
    </source>
</evidence>
<dbReference type="InterPro" id="IPR029016">
    <property type="entry name" value="GAF-like_dom_sf"/>
</dbReference>
<keyword evidence="4" id="KW-0597">Phosphoprotein</keyword>
<dbReference type="InterPro" id="IPR003661">
    <property type="entry name" value="HisK_dim/P_dom"/>
</dbReference>
<dbReference type="InterPro" id="IPR003594">
    <property type="entry name" value="HATPase_dom"/>
</dbReference>
<keyword evidence="5" id="KW-0808">Transferase</keyword>
<dbReference type="FunFam" id="3.30.565.10:FF:000042">
    <property type="entry name" value="Two-component sensor histidine kinase KdpD"/>
    <property type="match status" value="1"/>
</dbReference>
<dbReference type="PANTHER" id="PTHR45569:SF1">
    <property type="entry name" value="SENSOR PROTEIN KDPD"/>
    <property type="match status" value="1"/>
</dbReference>
<comment type="subcellular location">
    <subcellularLocation>
        <location evidence="2">Membrane</location>
        <topology evidence="2">Multi-pass membrane protein</topology>
    </subcellularLocation>
</comment>
<dbReference type="SUPFAM" id="SSF55781">
    <property type="entry name" value="GAF domain-like"/>
    <property type="match status" value="1"/>
</dbReference>
<dbReference type="SMART" id="SM00387">
    <property type="entry name" value="HATPase_c"/>
    <property type="match status" value="1"/>
</dbReference>
<evidence type="ECO:0000256" key="10">
    <source>
        <dbReference type="ARBA" id="ARBA00022989"/>
    </source>
</evidence>
<name>A0A1W1XMD8_9NEIS</name>
<feature type="transmembrane region" description="Helical" evidence="14">
    <location>
        <begin position="491"/>
        <end position="514"/>
    </location>
</feature>
<evidence type="ECO:0000256" key="9">
    <source>
        <dbReference type="ARBA" id="ARBA00022840"/>
    </source>
</evidence>
<evidence type="ECO:0000313" key="17">
    <source>
        <dbReference type="Proteomes" id="UP000192761"/>
    </source>
</evidence>
<dbReference type="GO" id="GO:0005737">
    <property type="term" value="C:cytoplasm"/>
    <property type="evidence" value="ECO:0007669"/>
    <property type="project" value="UniProtKB-ARBA"/>
</dbReference>
<keyword evidence="10 14" id="KW-1133">Transmembrane helix</keyword>
<evidence type="ECO:0000256" key="13">
    <source>
        <dbReference type="ARBA" id="ARBA00057300"/>
    </source>
</evidence>
<dbReference type="Pfam" id="PF13493">
    <property type="entry name" value="DUF4118"/>
    <property type="match status" value="1"/>
</dbReference>